<dbReference type="OrthoDB" id="5864862at2759"/>
<dbReference type="EMBL" id="CAJGYM010000038">
    <property type="protein sequence ID" value="CAD6193746.1"/>
    <property type="molecule type" value="Genomic_DNA"/>
</dbReference>
<accession>A0A8S1HAY1</accession>
<evidence type="ECO:0000313" key="7">
    <source>
        <dbReference type="EMBL" id="CAD6193746.1"/>
    </source>
</evidence>
<evidence type="ECO:0000256" key="2">
    <source>
        <dbReference type="ARBA" id="ARBA00005692"/>
    </source>
</evidence>
<dbReference type="InterPro" id="IPR000609">
    <property type="entry name" value="7TM_GPCR_serpentine_rcpt_Srg"/>
</dbReference>
<proteinExistence type="inferred from homology"/>
<evidence type="ECO:0000256" key="3">
    <source>
        <dbReference type="ARBA" id="ARBA00022692"/>
    </source>
</evidence>
<dbReference type="Proteomes" id="UP000835052">
    <property type="component" value="Unassembled WGS sequence"/>
</dbReference>
<comment type="caution">
    <text evidence="6">Lacks conserved residue(s) required for the propagation of feature annotation.</text>
</comment>
<dbReference type="AlphaFoldDB" id="A0A8S1HAY1"/>
<comment type="similarity">
    <text evidence="2 6">Belongs to the nematode receptor-like protein srg family.</text>
</comment>
<feature type="transmembrane region" description="Helical" evidence="6">
    <location>
        <begin position="296"/>
        <end position="316"/>
    </location>
</feature>
<name>A0A8S1HAY1_9PELO</name>
<feature type="transmembrane region" description="Helical" evidence="6">
    <location>
        <begin position="253"/>
        <end position="276"/>
    </location>
</feature>
<comment type="caution">
    <text evidence="7">The sequence shown here is derived from an EMBL/GenBank/DDBJ whole genome shotgun (WGS) entry which is preliminary data.</text>
</comment>
<dbReference type="PANTHER" id="PTHR31627">
    <property type="entry name" value="SERPENTINE RECEPTOR CLASS GAMMA-RELATED"/>
    <property type="match status" value="1"/>
</dbReference>
<dbReference type="InterPro" id="IPR051119">
    <property type="entry name" value="Nematode_SR-like"/>
</dbReference>
<evidence type="ECO:0000256" key="5">
    <source>
        <dbReference type="ARBA" id="ARBA00023136"/>
    </source>
</evidence>
<keyword evidence="8" id="KW-1185">Reference proteome</keyword>
<gene>
    <name evidence="7" type="ORF">CAUJ_LOCUS9665</name>
</gene>
<organism evidence="7 8">
    <name type="scientific">Caenorhabditis auriculariae</name>
    <dbReference type="NCBI Taxonomy" id="2777116"/>
    <lineage>
        <taxon>Eukaryota</taxon>
        <taxon>Metazoa</taxon>
        <taxon>Ecdysozoa</taxon>
        <taxon>Nematoda</taxon>
        <taxon>Chromadorea</taxon>
        <taxon>Rhabditida</taxon>
        <taxon>Rhabditina</taxon>
        <taxon>Rhabditomorpha</taxon>
        <taxon>Rhabditoidea</taxon>
        <taxon>Rhabditidae</taxon>
        <taxon>Peloderinae</taxon>
        <taxon>Caenorhabditis</taxon>
    </lineage>
</organism>
<evidence type="ECO:0000313" key="8">
    <source>
        <dbReference type="Proteomes" id="UP000835052"/>
    </source>
</evidence>
<evidence type="ECO:0000256" key="6">
    <source>
        <dbReference type="RuleBase" id="RU280813"/>
    </source>
</evidence>
<evidence type="ECO:0000256" key="4">
    <source>
        <dbReference type="ARBA" id="ARBA00022989"/>
    </source>
</evidence>
<feature type="transmembrane region" description="Helical" evidence="6">
    <location>
        <begin position="69"/>
        <end position="87"/>
    </location>
</feature>
<dbReference type="GO" id="GO:0007606">
    <property type="term" value="P:sensory perception of chemical stimulus"/>
    <property type="evidence" value="ECO:0007669"/>
    <property type="project" value="UniProtKB-UniRule"/>
</dbReference>
<feature type="transmembrane region" description="Helical" evidence="6">
    <location>
        <begin position="36"/>
        <end position="57"/>
    </location>
</feature>
<dbReference type="SUPFAM" id="SSF81321">
    <property type="entry name" value="Family A G protein-coupled receptor-like"/>
    <property type="match status" value="1"/>
</dbReference>
<feature type="transmembrane region" description="Helical" evidence="6">
    <location>
        <begin position="211"/>
        <end position="233"/>
    </location>
</feature>
<sequence>MTSSPSVDDHLKNLAAASNGTECDDPTYVVSKYIQFFVPIFYGIPTVVLYFHIVFAVATCSKKSTLNIAFYKIYSIMAVVTCVMWVWDMTTTRFIATGIWCHEMLAAYGTPSHFYAPLQFVMTYSRHAQFYSATVLSLNRMTAVVWPVKYNKIWEGPWKLPQTAAIIFILPIPSTWYLGPWTRALLARYPMGGLTLTYEKLLQNPWNSVTWMTMFVGSLCGIVILVSTLVTYINLRNLMRKAEKGKSKTDVNLLIVGMVSSITTLFLAAVEAPFYIFCNYFMNNYYFFICTNIKQVLIDIILVFSPWSMIVVCTSVRQEIMKIYGYKVPSAVTVVEPTRFNGKIAPSPSHYSRNSTLSIT</sequence>
<keyword evidence="3 6" id="KW-0812">Transmembrane</keyword>
<dbReference type="GO" id="GO:0016020">
    <property type="term" value="C:membrane"/>
    <property type="evidence" value="ECO:0007669"/>
    <property type="project" value="UniProtKB-SubCell"/>
</dbReference>
<dbReference type="PANTHER" id="PTHR31627:SF16">
    <property type="entry name" value="SERPENTINE RECEPTOR CLASS GAMMA-69"/>
    <property type="match status" value="1"/>
</dbReference>
<reference evidence="7" key="1">
    <citation type="submission" date="2020-10" db="EMBL/GenBank/DDBJ databases">
        <authorList>
            <person name="Kikuchi T."/>
        </authorList>
    </citation>
    <scope>NUCLEOTIDE SEQUENCE</scope>
    <source>
        <strain evidence="7">NKZ352</strain>
    </source>
</reference>
<keyword evidence="4 6" id="KW-1133">Transmembrane helix</keyword>
<keyword evidence="5 6" id="KW-0472">Membrane</keyword>
<evidence type="ECO:0000256" key="1">
    <source>
        <dbReference type="ARBA" id="ARBA00004141"/>
    </source>
</evidence>
<dbReference type="PRINTS" id="PR00698">
    <property type="entry name" value="TMPROTEINSRG"/>
</dbReference>
<dbReference type="Pfam" id="PF02118">
    <property type="entry name" value="Srg"/>
    <property type="match status" value="1"/>
</dbReference>
<comment type="subcellular location">
    <subcellularLocation>
        <location evidence="1">Membrane</location>
        <topology evidence="1">Multi-pass membrane protein</topology>
    </subcellularLocation>
</comment>
<dbReference type="GO" id="GO:0004888">
    <property type="term" value="F:transmembrane signaling receptor activity"/>
    <property type="evidence" value="ECO:0007669"/>
    <property type="project" value="InterPro"/>
</dbReference>
<protein>
    <recommendedName>
        <fullName evidence="6">Serpentine receptor class gamma</fullName>
    </recommendedName>
</protein>